<dbReference type="OrthoDB" id="2126698at2759"/>
<evidence type="ECO:0000256" key="6">
    <source>
        <dbReference type="SAM" id="Phobius"/>
    </source>
</evidence>
<keyword evidence="5 6" id="KW-0472">Membrane</keyword>
<comment type="caution">
    <text evidence="7">The sequence shown here is derived from an EMBL/GenBank/DDBJ whole genome shotgun (WGS) entry which is preliminary data.</text>
</comment>
<protein>
    <submittedName>
        <fullName evidence="7">Uncharacterized protein</fullName>
    </submittedName>
</protein>
<dbReference type="PANTHER" id="PTHR11206">
    <property type="entry name" value="MULTIDRUG RESISTANCE PROTEIN"/>
    <property type="match status" value="1"/>
</dbReference>
<keyword evidence="8" id="KW-1185">Reference proteome</keyword>
<feature type="transmembrane region" description="Helical" evidence="6">
    <location>
        <begin position="189"/>
        <end position="209"/>
    </location>
</feature>
<dbReference type="GO" id="GO:0015297">
    <property type="term" value="F:antiporter activity"/>
    <property type="evidence" value="ECO:0007669"/>
    <property type="project" value="InterPro"/>
</dbReference>
<evidence type="ECO:0000313" key="8">
    <source>
        <dbReference type="Proteomes" id="UP001141806"/>
    </source>
</evidence>
<dbReference type="CDD" id="cd13132">
    <property type="entry name" value="MATE_eukaryotic"/>
    <property type="match status" value="1"/>
</dbReference>
<dbReference type="Pfam" id="PF01554">
    <property type="entry name" value="MatE"/>
    <property type="match status" value="1"/>
</dbReference>
<gene>
    <name evidence="7" type="ORF">NE237_022504</name>
</gene>
<feature type="transmembrane region" description="Helical" evidence="6">
    <location>
        <begin position="146"/>
        <end position="168"/>
    </location>
</feature>
<accession>A0A9Q0HB35</accession>
<dbReference type="Proteomes" id="UP001141806">
    <property type="component" value="Unassembled WGS sequence"/>
</dbReference>
<evidence type="ECO:0000256" key="4">
    <source>
        <dbReference type="ARBA" id="ARBA00022989"/>
    </source>
</evidence>
<sequence>MGGIEEDMADRRSCYFQSCSLVCHDSNDSSICRTFGKSRPSCNLHCFHCHHLHQFWIFVGYGKHVGDSVWTSLRRQAVPYAGDLSPTFVDCSVPLCNLALAHVHLCYSHLEADWADYRSCREIRKGAAFAVHVFVSWLFVSKLRVGIVGTAIVLDFSWWLTVLGLFVYMISGECRLTWTGFSSQAIVGLWPFLKLSIASGIMLCLENVYYRMLIIVSGYLEKNDVAVDALSICMTIFGCESMIPLGFLAAAGVRVANELGAGNSKGAKFAAMVSAATSLVVGLLFFAIIMGFHNSIALFFSSSAAVIKAVNKLSVQLAITILFNCIQPVLSGVAVGSGWQAIVAYINIGCYYFIGVPLGIFLGWFHNSGIWGIWIGMIGGTVVQTLILIIITVRCDWKAEAKKATNHIERPEYSNQ</sequence>
<evidence type="ECO:0000313" key="7">
    <source>
        <dbReference type="EMBL" id="KAJ4962565.1"/>
    </source>
</evidence>
<dbReference type="GO" id="GO:0042910">
    <property type="term" value="F:xenobiotic transmembrane transporter activity"/>
    <property type="evidence" value="ECO:0007669"/>
    <property type="project" value="InterPro"/>
</dbReference>
<evidence type="ECO:0000256" key="1">
    <source>
        <dbReference type="ARBA" id="ARBA00004141"/>
    </source>
</evidence>
<keyword evidence="3 6" id="KW-0812">Transmembrane</keyword>
<dbReference type="GO" id="GO:1990961">
    <property type="term" value="P:xenobiotic detoxification by transmembrane export across the plasma membrane"/>
    <property type="evidence" value="ECO:0007669"/>
    <property type="project" value="InterPro"/>
</dbReference>
<dbReference type="EMBL" id="JAMYWD010000008">
    <property type="protein sequence ID" value="KAJ4962565.1"/>
    <property type="molecule type" value="Genomic_DNA"/>
</dbReference>
<evidence type="ECO:0000256" key="3">
    <source>
        <dbReference type="ARBA" id="ARBA00022692"/>
    </source>
</evidence>
<feature type="transmembrane region" description="Helical" evidence="6">
    <location>
        <begin position="313"/>
        <end position="335"/>
    </location>
</feature>
<comment type="similarity">
    <text evidence="2">Belongs to the multi antimicrobial extrusion (MATE) (TC 2.A.66.1) family.</text>
</comment>
<feature type="transmembrane region" description="Helical" evidence="6">
    <location>
        <begin position="371"/>
        <end position="393"/>
    </location>
</feature>
<dbReference type="GO" id="GO:0016020">
    <property type="term" value="C:membrane"/>
    <property type="evidence" value="ECO:0007669"/>
    <property type="project" value="UniProtKB-SubCell"/>
</dbReference>
<feature type="transmembrane region" description="Helical" evidence="6">
    <location>
        <begin position="342"/>
        <end position="365"/>
    </location>
</feature>
<name>A0A9Q0HB35_9MAGN</name>
<proteinExistence type="inferred from homology"/>
<evidence type="ECO:0000256" key="5">
    <source>
        <dbReference type="ARBA" id="ARBA00023136"/>
    </source>
</evidence>
<feature type="transmembrane region" description="Helical" evidence="6">
    <location>
        <begin position="229"/>
        <end position="257"/>
    </location>
</feature>
<comment type="subcellular location">
    <subcellularLocation>
        <location evidence="1">Membrane</location>
        <topology evidence="1">Multi-pass membrane protein</topology>
    </subcellularLocation>
</comment>
<dbReference type="InterPro" id="IPR045069">
    <property type="entry name" value="MATE_euk"/>
</dbReference>
<organism evidence="7 8">
    <name type="scientific">Protea cynaroides</name>
    <dbReference type="NCBI Taxonomy" id="273540"/>
    <lineage>
        <taxon>Eukaryota</taxon>
        <taxon>Viridiplantae</taxon>
        <taxon>Streptophyta</taxon>
        <taxon>Embryophyta</taxon>
        <taxon>Tracheophyta</taxon>
        <taxon>Spermatophyta</taxon>
        <taxon>Magnoliopsida</taxon>
        <taxon>Proteales</taxon>
        <taxon>Proteaceae</taxon>
        <taxon>Protea</taxon>
    </lineage>
</organism>
<evidence type="ECO:0000256" key="2">
    <source>
        <dbReference type="ARBA" id="ARBA00010199"/>
    </source>
</evidence>
<dbReference type="AlphaFoldDB" id="A0A9Q0HB35"/>
<reference evidence="7" key="1">
    <citation type="journal article" date="2023" name="Plant J.">
        <title>The genome of the king protea, Protea cynaroides.</title>
        <authorList>
            <person name="Chang J."/>
            <person name="Duong T.A."/>
            <person name="Schoeman C."/>
            <person name="Ma X."/>
            <person name="Roodt D."/>
            <person name="Barker N."/>
            <person name="Li Z."/>
            <person name="Van de Peer Y."/>
            <person name="Mizrachi E."/>
        </authorList>
    </citation>
    <scope>NUCLEOTIDE SEQUENCE</scope>
    <source>
        <tissue evidence="7">Young leaves</tissue>
    </source>
</reference>
<dbReference type="InterPro" id="IPR002528">
    <property type="entry name" value="MATE_fam"/>
</dbReference>
<feature type="transmembrane region" description="Helical" evidence="6">
    <location>
        <begin position="269"/>
        <end position="293"/>
    </location>
</feature>
<keyword evidence="4 6" id="KW-1133">Transmembrane helix</keyword>